<accession>I3S2S7</accession>
<name>I3S2S7_MEDTR</name>
<proteinExistence type="evidence at transcript level"/>
<organism evidence="1">
    <name type="scientific">Medicago truncatula</name>
    <name type="common">Barrel medic</name>
    <name type="synonym">Medicago tribuloides</name>
    <dbReference type="NCBI Taxonomy" id="3880"/>
    <lineage>
        <taxon>Eukaryota</taxon>
        <taxon>Viridiplantae</taxon>
        <taxon>Streptophyta</taxon>
        <taxon>Embryophyta</taxon>
        <taxon>Tracheophyta</taxon>
        <taxon>Spermatophyta</taxon>
        <taxon>Magnoliopsida</taxon>
        <taxon>eudicotyledons</taxon>
        <taxon>Gunneridae</taxon>
        <taxon>Pentapetalae</taxon>
        <taxon>rosids</taxon>
        <taxon>fabids</taxon>
        <taxon>Fabales</taxon>
        <taxon>Fabaceae</taxon>
        <taxon>Papilionoideae</taxon>
        <taxon>50 kb inversion clade</taxon>
        <taxon>NPAAA clade</taxon>
        <taxon>Hologalegina</taxon>
        <taxon>IRL clade</taxon>
        <taxon>Trifolieae</taxon>
        <taxon>Medicago</taxon>
    </lineage>
</organism>
<evidence type="ECO:0000313" key="1">
    <source>
        <dbReference type="EMBL" id="AFK34569.1"/>
    </source>
</evidence>
<dbReference type="EMBL" id="PSQE01000007">
    <property type="protein sequence ID" value="RHN45390.1"/>
    <property type="molecule type" value="Genomic_DNA"/>
</dbReference>
<gene>
    <name evidence="2" type="ORF">MtrunA17_Chr7g0230421</name>
</gene>
<evidence type="ECO:0000313" key="3">
    <source>
        <dbReference type="Proteomes" id="UP000265566"/>
    </source>
</evidence>
<reference evidence="3" key="2">
    <citation type="journal article" date="2018" name="Nat. Plants">
        <title>Whole-genome landscape of Medicago truncatula symbiotic genes.</title>
        <authorList>
            <person name="Pecrix Y."/>
            <person name="Staton S.E."/>
            <person name="Sallet E."/>
            <person name="Lelandais-Briere C."/>
            <person name="Moreau S."/>
            <person name="Carrere S."/>
            <person name="Blein T."/>
            <person name="Jardinaud M.F."/>
            <person name="Latrasse D."/>
            <person name="Zouine M."/>
            <person name="Zahm M."/>
            <person name="Kreplak J."/>
            <person name="Mayjonade B."/>
            <person name="Satge C."/>
            <person name="Perez M."/>
            <person name="Cauet S."/>
            <person name="Marande W."/>
            <person name="Chantry-Darmon C."/>
            <person name="Lopez-Roques C."/>
            <person name="Bouchez O."/>
            <person name="Berard A."/>
            <person name="Debelle F."/>
            <person name="Munos S."/>
            <person name="Bendahmane A."/>
            <person name="Berges H."/>
            <person name="Niebel A."/>
            <person name="Buitink J."/>
            <person name="Frugier F."/>
            <person name="Benhamed M."/>
            <person name="Crespi M."/>
            <person name="Gouzy J."/>
            <person name="Gamas P."/>
        </authorList>
    </citation>
    <scope>NUCLEOTIDE SEQUENCE [LARGE SCALE GENOMIC DNA]</scope>
    <source>
        <strain evidence="3">cv. Jemalong A17</strain>
    </source>
</reference>
<sequence length="45" mass="5217">MLVYDGIHEKGHGFAMDMARRNCVRQISDSEVGMFDMIFKSNQHN</sequence>
<protein>
    <submittedName>
        <fullName evidence="1">Uncharacterized protein</fullName>
    </submittedName>
</protein>
<reference evidence="2" key="3">
    <citation type="journal article" date="2018" name="Nat. Plants">
        <title>Whole-genome landscape of Medicago truncatula symbiotic genes.</title>
        <authorList>
            <person name="Pecrix Y."/>
            <person name="Gamas P."/>
            <person name="Carrere S."/>
        </authorList>
    </citation>
    <scope>NUCLEOTIDE SEQUENCE</scope>
    <source>
        <tissue evidence="2">Leaves</tissue>
    </source>
</reference>
<evidence type="ECO:0000313" key="2">
    <source>
        <dbReference type="EMBL" id="RHN45390.1"/>
    </source>
</evidence>
<dbReference type="Gramene" id="rna39699">
    <property type="protein sequence ID" value="RHN45390.1"/>
    <property type="gene ID" value="gene39699"/>
</dbReference>
<dbReference type="Proteomes" id="UP000265566">
    <property type="component" value="Chromosome 7"/>
</dbReference>
<dbReference type="AlphaFoldDB" id="I3S2S7"/>
<dbReference type="EMBL" id="BT134774">
    <property type="protein sequence ID" value="AFK34569.1"/>
    <property type="molecule type" value="mRNA"/>
</dbReference>
<reference evidence="1" key="1">
    <citation type="submission" date="2012-05" db="EMBL/GenBank/DDBJ databases">
        <authorList>
            <person name="Krishnakumar V."/>
            <person name="Cheung F."/>
            <person name="Xiao Y."/>
            <person name="Chan A."/>
            <person name="Moskal W.A."/>
            <person name="Town C.D."/>
        </authorList>
    </citation>
    <scope>NUCLEOTIDE SEQUENCE</scope>
</reference>